<reference evidence="1 2" key="1">
    <citation type="journal article" date="2019" name="mSystems">
        <title>Life at home and on the roam: Genomic adaptions reflect the dual lifestyle of an intracellular, facultative symbiont.</title>
        <authorList>
            <person name="Burgsdorf I."/>
        </authorList>
    </citation>
    <scope>NUCLEOTIDE SEQUENCE [LARGE SCALE GENOMIC DNA]</scope>
    <source>
        <strain evidence="1">277cV</strain>
    </source>
</reference>
<gene>
    <name evidence="1" type="ORF">ERJ67_11225</name>
</gene>
<name>A0A524RKM5_9CHRO</name>
<protein>
    <submittedName>
        <fullName evidence="1">DUF2993 domain-containing protein</fullName>
    </submittedName>
</protein>
<organism evidence="1 2">
    <name type="scientific">Aphanocapsa feldmannii 277cV</name>
    <dbReference type="NCBI Taxonomy" id="2507553"/>
    <lineage>
        <taxon>Bacteria</taxon>
        <taxon>Bacillati</taxon>
        <taxon>Cyanobacteriota</taxon>
        <taxon>Cyanophyceae</taxon>
        <taxon>Oscillatoriophycideae</taxon>
        <taxon>Chroococcales</taxon>
        <taxon>Microcystaceae</taxon>
        <taxon>Aphanocapsa</taxon>
    </lineage>
</organism>
<comment type="caution">
    <text evidence="1">The sequence shown here is derived from an EMBL/GenBank/DDBJ whole genome shotgun (WGS) entry which is preliminary data.</text>
</comment>
<evidence type="ECO:0000313" key="1">
    <source>
        <dbReference type="EMBL" id="TGG90209.1"/>
    </source>
</evidence>
<dbReference type="EMBL" id="SRMO01000094">
    <property type="protein sequence ID" value="TGG90209.1"/>
    <property type="molecule type" value="Genomic_DNA"/>
</dbReference>
<dbReference type="InterPro" id="IPR021373">
    <property type="entry name" value="DUF2993"/>
</dbReference>
<proteinExistence type="predicted"/>
<dbReference type="Proteomes" id="UP000317990">
    <property type="component" value="Unassembled WGS sequence"/>
</dbReference>
<accession>A0A524RKM5</accession>
<dbReference type="AlphaFoldDB" id="A0A524RKM5"/>
<evidence type="ECO:0000313" key="2">
    <source>
        <dbReference type="Proteomes" id="UP000317990"/>
    </source>
</evidence>
<sequence>MSGPLLGLISEALKLWIRDSCDSVSSLELQLEGSALGVLDGRLEGASLTATDVRLSGMALGQVGIRAEAFALDLGGLAQGRPARLLGPLEIAISACLDGESLRWNLLQFEDGALGQTLLDQLLPAEPSWRLSDVVPWRQGITLVVTGPLGQRQLHCTLAIAREGHGLLLQASDPGGGLAGPQLQQARLPLDPAISLTAVSSDSWMVQLQAVARLTSL</sequence>
<dbReference type="Pfam" id="PF11209">
    <property type="entry name" value="LmeA"/>
    <property type="match status" value="1"/>
</dbReference>